<protein>
    <submittedName>
        <fullName evidence="2">Uncharacterized protein</fullName>
    </submittedName>
</protein>
<organism evidence="2 3">
    <name type="scientific">Elasticomyces elasticus</name>
    <dbReference type="NCBI Taxonomy" id="574655"/>
    <lineage>
        <taxon>Eukaryota</taxon>
        <taxon>Fungi</taxon>
        <taxon>Dikarya</taxon>
        <taxon>Ascomycota</taxon>
        <taxon>Pezizomycotina</taxon>
        <taxon>Dothideomycetes</taxon>
        <taxon>Dothideomycetidae</taxon>
        <taxon>Mycosphaerellales</taxon>
        <taxon>Teratosphaeriaceae</taxon>
        <taxon>Elasticomyces</taxon>
    </lineage>
</organism>
<feature type="compositionally biased region" description="Basic and acidic residues" evidence="1">
    <location>
        <begin position="428"/>
        <end position="457"/>
    </location>
</feature>
<sequence>MSSELDRINKKLSRYGERYDANPDAYVPVFPPLMTKAGKPRVHQPHVQKRTKAYWQAQCSFRNLKGTGSLEDLQTRIRTRNKTRDAEIAAELTELERERDEEYKRIDHLRNEEVWRNASAAEQAQIDPERMIKLRYAGQTGMGPLGPLAFTVDPYTAARTRIKALCAELGIKQQFVETPAFGGLGEEGYQCWFVVGHNAADVSQRVTEVAKEAHRMYTAVVQQREAAARARETQERARQDAIDARLNAALSAAFTRHGAWDITGTWSIDCKYLEEYLSDRPAKLSMIISRDSAKHNSPTPVARSYDEEGRSEEDEDEEDEDEEDDEDDEEGPEGDPSCLADQRHFATFDFSIIEGIMRISGSVGVDDQPECAMTYRWRGRETGESVIDLGSDEQTYSLVFSERGTKMSGVFGGGLVERVDFTGVKMENGGDRQGSSKHEWGGLSERSYERERVGRWH</sequence>
<dbReference type="AlphaFoldDB" id="A0AAN8A2C9"/>
<feature type="compositionally biased region" description="Acidic residues" evidence="1">
    <location>
        <begin position="309"/>
        <end position="333"/>
    </location>
</feature>
<proteinExistence type="predicted"/>
<reference evidence="2" key="1">
    <citation type="submission" date="2023-08" db="EMBL/GenBank/DDBJ databases">
        <title>Black Yeasts Isolated from many extreme environments.</title>
        <authorList>
            <person name="Coleine C."/>
            <person name="Stajich J.E."/>
            <person name="Selbmann L."/>
        </authorList>
    </citation>
    <scope>NUCLEOTIDE SEQUENCE</scope>
    <source>
        <strain evidence="2">CCFEE 5810</strain>
    </source>
</reference>
<feature type="region of interest" description="Disordered" evidence="1">
    <location>
        <begin position="290"/>
        <end position="340"/>
    </location>
</feature>
<accession>A0AAN8A2C9</accession>
<evidence type="ECO:0000256" key="1">
    <source>
        <dbReference type="SAM" id="MobiDB-lite"/>
    </source>
</evidence>
<dbReference type="EMBL" id="JAVRQU010000008">
    <property type="protein sequence ID" value="KAK5699921.1"/>
    <property type="molecule type" value="Genomic_DNA"/>
</dbReference>
<comment type="caution">
    <text evidence="2">The sequence shown here is derived from an EMBL/GenBank/DDBJ whole genome shotgun (WGS) entry which is preliminary data.</text>
</comment>
<evidence type="ECO:0000313" key="2">
    <source>
        <dbReference type="EMBL" id="KAK5699921.1"/>
    </source>
</evidence>
<gene>
    <name evidence="2" type="ORF">LTR97_006055</name>
</gene>
<evidence type="ECO:0000313" key="3">
    <source>
        <dbReference type="Proteomes" id="UP001310594"/>
    </source>
</evidence>
<feature type="region of interest" description="Disordered" evidence="1">
    <location>
        <begin position="426"/>
        <end position="457"/>
    </location>
</feature>
<dbReference type="Proteomes" id="UP001310594">
    <property type="component" value="Unassembled WGS sequence"/>
</dbReference>
<name>A0AAN8A2C9_9PEZI</name>